<dbReference type="AlphaFoldDB" id="A0AAU8HNC4"/>
<keyword evidence="3" id="KW-0012">Acyltransferase</keyword>
<comment type="cofactor">
    <cofactor evidence="1">
        <name>(R)-lipoate</name>
        <dbReference type="ChEBI" id="CHEBI:83088"/>
    </cofactor>
</comment>
<dbReference type="EMBL" id="CP157762">
    <property type="protein sequence ID" value="XBP96129.1"/>
    <property type="molecule type" value="Genomic_DNA"/>
</dbReference>
<evidence type="ECO:0000256" key="3">
    <source>
        <dbReference type="ARBA" id="ARBA00023315"/>
    </source>
</evidence>
<evidence type="ECO:0000313" key="6">
    <source>
        <dbReference type="EMBL" id="XBP96129.1"/>
    </source>
</evidence>
<evidence type="ECO:0000256" key="4">
    <source>
        <dbReference type="SAM" id="MobiDB-lite"/>
    </source>
</evidence>
<dbReference type="GO" id="GO:0016407">
    <property type="term" value="F:acetyltransferase activity"/>
    <property type="evidence" value="ECO:0007669"/>
    <property type="project" value="TreeGrafter"/>
</dbReference>
<feature type="domain" description="2-oxoacid dehydrogenase acyltransferase catalytic" evidence="5">
    <location>
        <begin position="173"/>
        <end position="249"/>
    </location>
</feature>
<reference evidence="7" key="2">
    <citation type="submission" date="2024-06" db="EMBL/GenBank/DDBJ databases">
        <title>Micromonospora mangrovi CCTCC AA 2012012 genome sequences.</title>
        <authorList>
            <person name="Gao J."/>
        </authorList>
    </citation>
    <scope>NUCLEOTIDE SEQUENCE</scope>
    <source>
        <strain evidence="7">CCTCC AA 2012012</strain>
    </source>
</reference>
<dbReference type="PANTHER" id="PTHR43178:SF5">
    <property type="entry name" value="LIPOAMIDE ACYLTRANSFERASE COMPONENT OF BRANCHED-CHAIN ALPHA-KETO ACID DEHYDROGENASE COMPLEX, MITOCHONDRIAL"/>
    <property type="match status" value="1"/>
</dbReference>
<accession>A0AAU8HNC4</accession>
<dbReference type="SUPFAM" id="SSF52777">
    <property type="entry name" value="CoA-dependent acyltransferases"/>
    <property type="match status" value="1"/>
</dbReference>
<evidence type="ECO:0000259" key="5">
    <source>
        <dbReference type="Pfam" id="PF00198"/>
    </source>
</evidence>
<name>A0AAU8HNC4_9ACTN</name>
<reference evidence="6" key="1">
    <citation type="submission" date="2024-01" db="EMBL/GenBank/DDBJ databases">
        <title>The genome sequence of Micromonospora mangrovi CCTCC AA 2012012.</title>
        <authorList>
            <person name="Gao J."/>
        </authorList>
    </citation>
    <scope>NUCLEOTIDE SEQUENCE</scope>
    <source>
        <strain evidence="6">CCTCC AA 2012012</strain>
    </source>
</reference>
<protein>
    <submittedName>
        <fullName evidence="7">2-oxo acid dehydrogenase subunit E2</fullName>
    </submittedName>
</protein>
<dbReference type="InterPro" id="IPR023213">
    <property type="entry name" value="CAT-like_dom_sf"/>
</dbReference>
<dbReference type="GO" id="GO:0005737">
    <property type="term" value="C:cytoplasm"/>
    <property type="evidence" value="ECO:0007669"/>
    <property type="project" value="TreeGrafter"/>
</dbReference>
<dbReference type="GO" id="GO:0031405">
    <property type="term" value="F:lipoic acid binding"/>
    <property type="evidence" value="ECO:0007669"/>
    <property type="project" value="TreeGrafter"/>
</dbReference>
<proteinExistence type="predicted"/>
<dbReference type="PANTHER" id="PTHR43178">
    <property type="entry name" value="DIHYDROLIPOAMIDE ACETYLTRANSFERASE COMPONENT OF PYRUVATE DEHYDROGENASE COMPLEX"/>
    <property type="match status" value="1"/>
</dbReference>
<evidence type="ECO:0000256" key="1">
    <source>
        <dbReference type="ARBA" id="ARBA00001938"/>
    </source>
</evidence>
<dbReference type="EMBL" id="CP159342">
    <property type="protein sequence ID" value="XCH76833.1"/>
    <property type="molecule type" value="Genomic_DNA"/>
</dbReference>
<dbReference type="Gene3D" id="3.30.559.10">
    <property type="entry name" value="Chloramphenicol acetyltransferase-like domain"/>
    <property type="match status" value="1"/>
</dbReference>
<feature type="domain" description="2-oxoacid dehydrogenase acyltransferase catalytic" evidence="5">
    <location>
        <begin position="21"/>
        <end position="77"/>
    </location>
</feature>
<sequence>MPESGRLAAQRRHTLYFLRWSRAVAPVFLDTEVDMTRVLAHREQAAARGRRISVLSYVVRSATEVLARHPACNAVVGGGLVPRIRHVDEVRPKIAMDRTVAGQRVVLSAVLPDQRGADLDEIQDALDRLRDTPAEELPELRGTLLLHRLPAALGWPAFRATVSRLSRRPGLLGTVAVSSLGHRAVDGFHAVGGTTCTLNLGRVRPTPVVRDGAVVVAPVLRLNLAFDHRVVDGAEAADVLTEITQSLEDGDVPSPLPVVASGAAASSPP</sequence>
<evidence type="ECO:0000256" key="2">
    <source>
        <dbReference type="ARBA" id="ARBA00022679"/>
    </source>
</evidence>
<feature type="compositionally biased region" description="Low complexity" evidence="4">
    <location>
        <begin position="257"/>
        <end position="269"/>
    </location>
</feature>
<keyword evidence="2" id="KW-0808">Transferase</keyword>
<organism evidence="7">
    <name type="scientific">Micromonospora sp. CCTCC AA 2012012</name>
    <dbReference type="NCBI Taxonomy" id="3111921"/>
    <lineage>
        <taxon>Bacteria</taxon>
        <taxon>Bacillati</taxon>
        <taxon>Actinomycetota</taxon>
        <taxon>Actinomycetes</taxon>
        <taxon>Micromonosporales</taxon>
        <taxon>Micromonosporaceae</taxon>
        <taxon>Micromonospora</taxon>
    </lineage>
</organism>
<dbReference type="RefSeq" id="WP_350937578.1">
    <property type="nucleotide sequence ID" value="NZ_CP157762.1"/>
</dbReference>
<gene>
    <name evidence="7" type="ORF">ABUL08_12285</name>
    <name evidence="6" type="ORF">VK199_12235</name>
</gene>
<dbReference type="InterPro" id="IPR001078">
    <property type="entry name" value="2-oxoacid_DH_actylTfrase"/>
</dbReference>
<dbReference type="Pfam" id="PF00198">
    <property type="entry name" value="2-oxoacid_dh"/>
    <property type="match status" value="2"/>
</dbReference>
<dbReference type="InterPro" id="IPR050743">
    <property type="entry name" value="2-oxoacid_DH_E2_comp"/>
</dbReference>
<feature type="region of interest" description="Disordered" evidence="4">
    <location>
        <begin position="250"/>
        <end position="269"/>
    </location>
</feature>
<evidence type="ECO:0000313" key="7">
    <source>
        <dbReference type="EMBL" id="XCH76833.1"/>
    </source>
</evidence>